<dbReference type="InterPro" id="IPR042080">
    <property type="entry name" value="RNA_2'-PTrans_N"/>
</dbReference>
<feature type="region of interest" description="Disordered" evidence="4">
    <location>
        <begin position="44"/>
        <end position="119"/>
    </location>
</feature>
<dbReference type="Gene3D" id="1.10.10.970">
    <property type="entry name" value="RNA 2'-phosphotransferase, Tpt1/KptA family, N-terminal domain"/>
    <property type="match status" value="1"/>
</dbReference>
<sequence>MEIRVVEWLPGCRNMMHATPDCISIYMCGIFADSMSDQKWHRYPRARVRPDGTRRRTRNELAARSARRNAPGNQRERADTAAPRAQEMNQQPWRQAADRESRQPHWQNARGADARPRDQHQDWYYDEEDEDDEDYQFDTSDRHEVHATEDEEGYLKIWWQGEWWFRQKPPDPPASPKKRQQASSSSEQRRPTTEGAVPPAPAQHVSEGLKQFVPPARDSVPPQSLRAVREKWNLLAIIEDDINVLRKKKVALMFKTFFEMGHFVKHHDDFHHSESLKIIPAAGNWNLAFAMCLISRDKLHYANHSTFGTAVECWLWSLSKDADFEPILTQFAGMLHSVIALFEGVPMSLHEQIHWFDSHQDLAIKFNYYFPTEQLKDDEQIVRVAIQDQTSQDSRDDDMPDRTSKHMGNTAPATRTAELASSDAYVEMEVDYPTGQTPPNQSGSIPHSPRRVERYNIYTETTYASSDGTSLPTPARDSAPLGEPTKLYWKLDQSLSKRLSVVLRHDSEDFGLTFDEAGWTKVSDLLRTSIMKEKGATLNYIRSVVYWNDKQRFALEWRGADLYIRAVQGHSKKGLRDEAVMRPLGDAELPEHVLHATNWDFYGSILAKGIITGGLSQSRTHIHCVSVDKSEYRNYPAHCDIAIILSPKESGAVWFRSMNGYYLTRGADGKLAPHCIKAVRILASGEEVFGSEGPPAADLVMQAIVRSHSFRSSRGSRSSAPNDRDHDRTAAQRAYTGVVLHHHIRCTVSSTQCIHTNPSPLLQDYDRRDVPGPESQYARLRWGHILLLGVFLVGGKGYAGRQYVITTTASGGSPRDRCDELAHEPMPQAAWQELMSWLSEKPDDFDIVFVQETHWKQEGCRTFSSGPWFVVSSGATGKDKCSGVATLIHQNICKQDNVSYRVIRQGRVLSVRLHHQQNGSDLLNVYQHVWRTNIDKAENLKARASIWDAIRSSIMKSPQRNDLIIAGDFNCSIKTSRGLIGSAVVAKVEGSPDEDDFLGILQADDRAKKLKHLIDADIQKLDPDLHLHSFTRQVDEIMKEHMQTVYPPEPAVDNRVSQNPQFKHTAKEMWAKYKEWKSTKANSLIETLRKWKKYTEFRVASKAMKQTAKKIKREKLQAVAEDLQVAAAKGDQRKITFSQRGAEDVGPGSSLEIVKCAGGICFSLDLEGAFDNVPRTALATSLRRLGVSETLVQLLTQFHFEARYHCSVGVHEDHVTTTRGIKQGCTVAPYLFVAHTIAIIDTLAERLGWDWVTQLFTFYADDALAAWTLKSAEDLQGAICGIQKVVQTFNDHGMTLSATKSVVLCHAKGADAIRILQKLKVFKDKLPHLAFMQHGEQILIPLRKTHQYLGTKSGEPGCGAQQRTGYWRWALDPQDPLQALANQVRAQLALAINSLHSMNTGYCPVLYPGCSTQGAAVGPEADTSTNPKAPEEATANEPPPIAQKPVLDVARQQGWKSLLDADVVSSLKQHCCVCKRWIADPTALKRHIVRAHKDVWAVTANGKLEDYTVNMTTEVVSVFGNLLPGLATNMRETSKQPREMDRETENAPNKRPKAARRGQRGGRRQIADENLNSVVTLLANLSLQQEDALNRLRLDTSFTFHLQQQGPGTILLPLFKAGQEWQQKQKKGENVPPMRIVALGLLLKEVVARVQLMVGDPTAVENAMKHQWLDQQKRFVYQEWNSATKQVEPSATAKSLKVEEATELINQVAELCLPDLVTRFCAQRRPKQEPQEGDKAVFLIEVAMRDPRANILHQKLRQLANCAVWNVVGAQLQPPNQQRHGLAMALQKALENI</sequence>
<dbReference type="InterPro" id="IPR000477">
    <property type="entry name" value="RT_dom"/>
</dbReference>
<feature type="region of interest" description="Disordered" evidence="4">
    <location>
        <begin position="387"/>
        <end position="418"/>
    </location>
</feature>
<dbReference type="InterPro" id="IPR036691">
    <property type="entry name" value="Endo/exonu/phosph_ase_sf"/>
</dbReference>
<gene>
    <name evidence="6" type="primary">TRPT1</name>
    <name evidence="6" type="ORF">SNAT2548_LOCUS13309</name>
</gene>
<feature type="region of interest" description="Disordered" evidence="4">
    <location>
        <begin position="168"/>
        <end position="205"/>
    </location>
</feature>
<protein>
    <recommendedName>
        <fullName evidence="2">2'-phosphotransferase</fullName>
        <ecNumber evidence="2">2.7.1.160</ecNumber>
    </recommendedName>
</protein>
<dbReference type="PANTHER" id="PTHR12684">
    <property type="entry name" value="PUTATIVE PHOSPHOTRANSFERASE"/>
    <property type="match status" value="1"/>
</dbReference>
<dbReference type="PROSITE" id="PS50878">
    <property type="entry name" value="RT_POL"/>
    <property type="match status" value="1"/>
</dbReference>
<keyword evidence="7" id="KW-1185">Reference proteome</keyword>
<comment type="catalytic activity">
    <reaction evidence="3">
        <text>2'-phospho-[ligated tRNA] + NAD(+) = mature tRNA + ADP-alpha-D-ribose 1'',2''-cyclic phosphate + nicotinamide</text>
        <dbReference type="Rhea" id="RHEA:23324"/>
        <dbReference type="Rhea" id="RHEA-COMP:11106"/>
        <dbReference type="Rhea" id="RHEA-COMP:11107"/>
        <dbReference type="ChEBI" id="CHEBI:17154"/>
        <dbReference type="ChEBI" id="CHEBI:57540"/>
        <dbReference type="ChEBI" id="CHEBI:76596"/>
        <dbReference type="ChEBI" id="CHEBI:82883"/>
        <dbReference type="ChEBI" id="CHEBI:85027"/>
        <dbReference type="EC" id="2.7.1.160"/>
    </reaction>
</comment>
<dbReference type="GO" id="GO:0006388">
    <property type="term" value="P:tRNA splicing, via endonucleolytic cleavage and ligation"/>
    <property type="evidence" value="ECO:0007669"/>
    <property type="project" value="TreeGrafter"/>
</dbReference>
<dbReference type="Proteomes" id="UP000604046">
    <property type="component" value="Unassembled WGS sequence"/>
</dbReference>
<dbReference type="PANTHER" id="PTHR12684:SF2">
    <property type="entry name" value="TRNA 2'-PHOSPHOTRANSFERASE 1"/>
    <property type="match status" value="1"/>
</dbReference>
<name>A0A812MFI6_9DINO</name>
<feature type="region of interest" description="Disordered" evidence="4">
    <location>
        <begin position="1416"/>
        <end position="1441"/>
    </location>
</feature>
<evidence type="ECO:0000313" key="7">
    <source>
        <dbReference type="Proteomes" id="UP000604046"/>
    </source>
</evidence>
<dbReference type="Pfam" id="PF00078">
    <property type="entry name" value="RVT_1"/>
    <property type="match status" value="1"/>
</dbReference>
<comment type="function">
    <text evidence="1">Catalyzes the last step of tRNA splicing, the transfer of the splice junction 2'-phosphate from ligated tRNA to NAD to produce ADP-ribose 1''-2'' cyclic phosphate.</text>
</comment>
<evidence type="ECO:0000256" key="4">
    <source>
        <dbReference type="SAM" id="MobiDB-lite"/>
    </source>
</evidence>
<dbReference type="GO" id="GO:0000215">
    <property type="term" value="F:tRNA 2'-phosphotransferase activity"/>
    <property type="evidence" value="ECO:0007669"/>
    <property type="project" value="UniProtKB-EC"/>
</dbReference>
<accession>A0A812MFI6</accession>
<dbReference type="EMBL" id="CAJNDS010001391">
    <property type="protein sequence ID" value="CAE7257480.1"/>
    <property type="molecule type" value="Genomic_DNA"/>
</dbReference>
<dbReference type="EC" id="2.7.1.160" evidence="2"/>
<dbReference type="SUPFAM" id="SSF56672">
    <property type="entry name" value="DNA/RNA polymerases"/>
    <property type="match status" value="1"/>
</dbReference>
<reference evidence="6" key="1">
    <citation type="submission" date="2021-02" db="EMBL/GenBank/DDBJ databases">
        <authorList>
            <person name="Dougan E. K."/>
            <person name="Rhodes N."/>
            <person name="Thang M."/>
            <person name="Chan C."/>
        </authorList>
    </citation>
    <scope>NUCLEOTIDE SEQUENCE</scope>
</reference>
<evidence type="ECO:0000259" key="5">
    <source>
        <dbReference type="PROSITE" id="PS50878"/>
    </source>
</evidence>
<dbReference type="OrthoDB" id="425681at2759"/>
<organism evidence="6 7">
    <name type="scientific">Symbiodinium natans</name>
    <dbReference type="NCBI Taxonomy" id="878477"/>
    <lineage>
        <taxon>Eukaryota</taxon>
        <taxon>Sar</taxon>
        <taxon>Alveolata</taxon>
        <taxon>Dinophyceae</taxon>
        <taxon>Suessiales</taxon>
        <taxon>Symbiodiniaceae</taxon>
        <taxon>Symbiodinium</taxon>
    </lineage>
</organism>
<feature type="compositionally biased region" description="Basic and acidic residues" evidence="4">
    <location>
        <begin position="1532"/>
        <end position="1545"/>
    </location>
</feature>
<feature type="domain" description="Reverse transcriptase" evidence="5">
    <location>
        <begin position="1065"/>
        <end position="1353"/>
    </location>
</feature>
<dbReference type="InterPro" id="IPR002745">
    <property type="entry name" value="Ptrans_KptA/Tpt1"/>
</dbReference>
<evidence type="ECO:0000313" key="6">
    <source>
        <dbReference type="EMBL" id="CAE7257480.1"/>
    </source>
</evidence>
<dbReference type="SUPFAM" id="SSF56219">
    <property type="entry name" value="DNase I-like"/>
    <property type="match status" value="1"/>
</dbReference>
<dbReference type="Gene3D" id="3.60.10.10">
    <property type="entry name" value="Endonuclease/exonuclease/phosphatase"/>
    <property type="match status" value="1"/>
</dbReference>
<dbReference type="SUPFAM" id="SSF56399">
    <property type="entry name" value="ADP-ribosylation"/>
    <property type="match status" value="1"/>
</dbReference>
<dbReference type="InterPro" id="IPR043502">
    <property type="entry name" value="DNA/RNA_pol_sf"/>
</dbReference>
<evidence type="ECO:0000256" key="3">
    <source>
        <dbReference type="ARBA" id="ARBA00047949"/>
    </source>
</evidence>
<comment type="caution">
    <text evidence="6">The sequence shown here is derived from an EMBL/GenBank/DDBJ whole genome shotgun (WGS) entry which is preliminary data.</text>
</comment>
<feature type="region of interest" description="Disordered" evidence="4">
    <location>
        <begin position="1531"/>
        <end position="1565"/>
    </location>
</feature>
<evidence type="ECO:0000256" key="1">
    <source>
        <dbReference type="ARBA" id="ARBA00003343"/>
    </source>
</evidence>
<dbReference type="Pfam" id="PF01885">
    <property type="entry name" value="PTS_2-RNA"/>
    <property type="match status" value="1"/>
</dbReference>
<feature type="compositionally biased region" description="Basic residues" evidence="4">
    <location>
        <begin position="1550"/>
        <end position="1563"/>
    </location>
</feature>
<evidence type="ECO:0000256" key="2">
    <source>
        <dbReference type="ARBA" id="ARBA00012007"/>
    </source>
</evidence>
<feature type="compositionally biased region" description="Basic and acidic residues" evidence="4">
    <location>
        <begin position="48"/>
        <end position="61"/>
    </location>
</feature>
<proteinExistence type="predicted"/>